<proteinExistence type="predicted"/>
<dbReference type="eggNOG" id="COG0457">
    <property type="taxonomic scope" value="Bacteria"/>
</dbReference>
<keyword evidence="2" id="KW-0472">Membrane</keyword>
<evidence type="ECO:0000313" key="3">
    <source>
        <dbReference type="EMBL" id="ABJ86238.1"/>
    </source>
</evidence>
<dbReference type="STRING" id="234267.Acid_5288"/>
<dbReference type="Gene3D" id="1.25.40.10">
    <property type="entry name" value="Tetratricopeptide repeat domain"/>
    <property type="match status" value="1"/>
</dbReference>
<keyword evidence="2" id="KW-1133">Transmembrane helix</keyword>
<reference evidence="3" key="1">
    <citation type="submission" date="2006-10" db="EMBL/GenBank/DDBJ databases">
        <title>Complete sequence of Solibacter usitatus Ellin6076.</title>
        <authorList>
            <consortium name="US DOE Joint Genome Institute"/>
            <person name="Copeland A."/>
            <person name="Lucas S."/>
            <person name="Lapidus A."/>
            <person name="Barry K."/>
            <person name="Detter J.C."/>
            <person name="Glavina del Rio T."/>
            <person name="Hammon N."/>
            <person name="Israni S."/>
            <person name="Dalin E."/>
            <person name="Tice H."/>
            <person name="Pitluck S."/>
            <person name="Thompson L.S."/>
            <person name="Brettin T."/>
            <person name="Bruce D."/>
            <person name="Han C."/>
            <person name="Tapia R."/>
            <person name="Gilna P."/>
            <person name="Schmutz J."/>
            <person name="Larimer F."/>
            <person name="Land M."/>
            <person name="Hauser L."/>
            <person name="Kyrpides N."/>
            <person name="Mikhailova N."/>
            <person name="Janssen P.H."/>
            <person name="Kuske C.R."/>
            <person name="Richardson P."/>
        </authorList>
    </citation>
    <scope>NUCLEOTIDE SEQUENCE</scope>
    <source>
        <strain evidence="3">Ellin6076</strain>
    </source>
</reference>
<keyword evidence="1" id="KW-0802">TPR repeat</keyword>
<evidence type="ECO:0000256" key="2">
    <source>
        <dbReference type="SAM" id="Phobius"/>
    </source>
</evidence>
<name>Q01VS7_SOLUE</name>
<dbReference type="EMBL" id="CP000473">
    <property type="protein sequence ID" value="ABJ86238.1"/>
    <property type="molecule type" value="Genomic_DNA"/>
</dbReference>
<dbReference type="HOGENOM" id="CLU_019981_3_1_0"/>
<gene>
    <name evidence="3" type="ordered locus">Acid_5288</name>
</gene>
<feature type="repeat" description="TPR" evidence="1">
    <location>
        <begin position="311"/>
        <end position="344"/>
    </location>
</feature>
<keyword evidence="2" id="KW-0812">Transmembrane</keyword>
<dbReference type="PROSITE" id="PS50005">
    <property type="entry name" value="TPR"/>
    <property type="match status" value="1"/>
</dbReference>
<sequence>MPVNEQLERILKSAPLISSPSLCRFLRYIVEETLAGRASEIKEYPLGVRVFDRGEDFNPRLDPIVRVQARNLRARIARYYQGPGADDPIRIELPKGTYVPVFHQVTEEVRTADAPVAIAAGAEAETPVEAAVYVPPSVMPAPPPRSPVAESRQGQGLKPRFLLATVALVVILASIAVLWITRTYAAARQNNADSVSEDLLIRGRYSLDRQTEGALREGILSFEQAAARSPKFAPAYAALADGYNLLSQFGYIAPREGMEKARTAALKSLELNPRLAEGHVALAAVIEAYDWDWAAAEREYRKALQLSPGLPAAHLWYGMFLRDQGRLKEALLELRRAAQLEPYSVVASINLACGLLLEGNYSAALEQANRAVELAPELPTASLIVAHAARAAERTAESDAALERARQAASGNPHALALVACELAKLGRHEESMRVVRELEALSRQRYVSPFDLGKVSLVMGDGDQALNLFEEAFRQRSSGMIFLRNANAGCVRNLPRFRSLIEKMHFQG</sequence>
<dbReference type="InParanoid" id="Q01VS7"/>
<dbReference type="InterPro" id="IPR011990">
    <property type="entry name" value="TPR-like_helical_dom_sf"/>
</dbReference>
<accession>Q01VS7</accession>
<dbReference type="PANTHER" id="PTHR12558">
    <property type="entry name" value="CELL DIVISION CYCLE 16,23,27"/>
    <property type="match status" value="1"/>
</dbReference>
<dbReference type="PANTHER" id="PTHR12558:SF33">
    <property type="entry name" value="BLL7664 PROTEIN"/>
    <property type="match status" value="1"/>
</dbReference>
<dbReference type="OrthoDB" id="100177at2"/>
<dbReference type="InterPro" id="IPR019734">
    <property type="entry name" value="TPR_rpt"/>
</dbReference>
<feature type="transmembrane region" description="Helical" evidence="2">
    <location>
        <begin position="161"/>
        <end position="180"/>
    </location>
</feature>
<protein>
    <submittedName>
        <fullName evidence="3">Tetratricopeptide TPR_2 repeat protein</fullName>
    </submittedName>
</protein>
<organism evidence="3">
    <name type="scientific">Solibacter usitatus (strain Ellin6076)</name>
    <dbReference type="NCBI Taxonomy" id="234267"/>
    <lineage>
        <taxon>Bacteria</taxon>
        <taxon>Pseudomonadati</taxon>
        <taxon>Acidobacteriota</taxon>
        <taxon>Terriglobia</taxon>
        <taxon>Bryobacterales</taxon>
        <taxon>Solibacteraceae</taxon>
        <taxon>Candidatus Solibacter</taxon>
    </lineage>
</organism>
<dbReference type="KEGG" id="sus:Acid_5288"/>
<dbReference type="AlphaFoldDB" id="Q01VS7"/>
<evidence type="ECO:0000256" key="1">
    <source>
        <dbReference type="PROSITE-ProRule" id="PRU00339"/>
    </source>
</evidence>
<dbReference type="SUPFAM" id="SSF48452">
    <property type="entry name" value="TPR-like"/>
    <property type="match status" value="1"/>
</dbReference>